<dbReference type="InParanoid" id="E9DRR7"/>
<evidence type="ECO:0000256" key="2">
    <source>
        <dbReference type="ARBA" id="ARBA00023315"/>
    </source>
</evidence>
<protein>
    <submittedName>
        <fullName evidence="4">GCN5-related N-acetyltransferase</fullName>
    </submittedName>
</protein>
<keyword evidence="5" id="KW-1185">Reference proteome</keyword>
<reference evidence="4 5" key="1">
    <citation type="journal article" date="2011" name="PLoS Genet.">
        <title>Genome sequencing and comparative transcriptomics of the model entomopathogenic fungi Metarhizium anisopliae and M. acridum.</title>
        <authorList>
            <person name="Gao Q."/>
            <person name="Jin K."/>
            <person name="Ying S.H."/>
            <person name="Zhang Y."/>
            <person name="Xiao G."/>
            <person name="Shang Y."/>
            <person name="Duan Z."/>
            <person name="Hu X."/>
            <person name="Xie X.Q."/>
            <person name="Zhou G."/>
            <person name="Peng G."/>
            <person name="Luo Z."/>
            <person name="Huang W."/>
            <person name="Wang B."/>
            <person name="Fang W."/>
            <person name="Wang S."/>
            <person name="Zhong Y."/>
            <person name="Ma L.J."/>
            <person name="St Leger R.J."/>
            <person name="Zhao G.P."/>
            <person name="Pei Y."/>
            <person name="Feng M.G."/>
            <person name="Xia Y."/>
            <person name="Wang C."/>
        </authorList>
    </citation>
    <scope>NUCLEOTIDE SEQUENCE [LARGE SCALE GENOMIC DNA]</scope>
    <source>
        <strain evidence="4 5">CQMa 102</strain>
    </source>
</reference>
<dbReference type="PANTHER" id="PTHR43800">
    <property type="entry name" value="PEPTIDYL-LYSINE N-ACETYLTRANSFERASE YJAB"/>
    <property type="match status" value="1"/>
</dbReference>
<dbReference type="Gene3D" id="3.40.630.30">
    <property type="match status" value="1"/>
</dbReference>
<dbReference type="KEGG" id="maw:19244747"/>
<dbReference type="InterPro" id="IPR016181">
    <property type="entry name" value="Acyl_CoA_acyltransferase"/>
</dbReference>
<dbReference type="CDD" id="cd04301">
    <property type="entry name" value="NAT_SF"/>
    <property type="match status" value="1"/>
</dbReference>
<gene>
    <name evidence="4" type="ORF">MAC_00436</name>
</gene>
<dbReference type="PANTHER" id="PTHR43800:SF1">
    <property type="entry name" value="PEPTIDYL-LYSINE N-ACETYLTRANSFERASE YJAB"/>
    <property type="match status" value="1"/>
</dbReference>
<proteinExistence type="predicted"/>
<dbReference type="EMBL" id="GL698470">
    <property type="protein sequence ID" value="EFY93945.1"/>
    <property type="molecule type" value="Genomic_DNA"/>
</dbReference>
<evidence type="ECO:0000256" key="1">
    <source>
        <dbReference type="ARBA" id="ARBA00022679"/>
    </source>
</evidence>
<dbReference type="InterPro" id="IPR000182">
    <property type="entry name" value="GNAT_dom"/>
</dbReference>
<dbReference type="Pfam" id="PF00583">
    <property type="entry name" value="Acetyltransf_1"/>
    <property type="match status" value="1"/>
</dbReference>
<evidence type="ECO:0000313" key="5">
    <source>
        <dbReference type="Proteomes" id="UP000002499"/>
    </source>
</evidence>
<dbReference type="Proteomes" id="UP000002499">
    <property type="component" value="Unassembled WGS sequence"/>
</dbReference>
<keyword evidence="2" id="KW-0012">Acyltransferase</keyword>
<feature type="domain" description="N-acetyltransferase" evidence="3">
    <location>
        <begin position="2"/>
        <end position="157"/>
    </location>
</feature>
<dbReference type="STRING" id="655827.E9DRR7"/>
<dbReference type="OMA" id="FREVPWN"/>
<dbReference type="OrthoDB" id="2744543at2759"/>
<evidence type="ECO:0000313" key="4">
    <source>
        <dbReference type="EMBL" id="EFY93945.1"/>
    </source>
</evidence>
<accession>E9DRR7</accession>
<dbReference type="PROSITE" id="PS51186">
    <property type="entry name" value="GNAT"/>
    <property type="match status" value="1"/>
</dbReference>
<dbReference type="eggNOG" id="ENOG502T3NH">
    <property type="taxonomic scope" value="Eukaryota"/>
</dbReference>
<dbReference type="GO" id="GO:0016747">
    <property type="term" value="F:acyltransferase activity, transferring groups other than amino-acyl groups"/>
    <property type="evidence" value="ECO:0007669"/>
    <property type="project" value="InterPro"/>
</dbReference>
<sequence>MLTIRPATPADAPLLPAVEQSAGQAFRHIYDLAWVADDSGQSVKRHLTLIAQGVAWVALETDLTHQEVLVGFLNGEILDANLHIWEVSVDKDHQGKGIGRALMAQAKKWAAEQQLPFVTLTTFRNVPWNERFYKSIGFVTLDDGEVTAALRRVLDAEVRDGLPAERRCAMRLSLQ</sequence>
<dbReference type="SUPFAM" id="SSF55729">
    <property type="entry name" value="Acyl-CoA N-acyltransferases (Nat)"/>
    <property type="match status" value="1"/>
</dbReference>
<name>E9DRR7_METAQ</name>
<dbReference type="AlphaFoldDB" id="E9DRR7"/>
<evidence type="ECO:0000259" key="3">
    <source>
        <dbReference type="PROSITE" id="PS51186"/>
    </source>
</evidence>
<dbReference type="GeneID" id="19244747"/>
<organism evidence="5">
    <name type="scientific">Metarhizium acridum (strain CQMa 102)</name>
    <dbReference type="NCBI Taxonomy" id="655827"/>
    <lineage>
        <taxon>Eukaryota</taxon>
        <taxon>Fungi</taxon>
        <taxon>Dikarya</taxon>
        <taxon>Ascomycota</taxon>
        <taxon>Pezizomycotina</taxon>
        <taxon>Sordariomycetes</taxon>
        <taxon>Hypocreomycetidae</taxon>
        <taxon>Hypocreales</taxon>
        <taxon>Clavicipitaceae</taxon>
        <taxon>Metarhizium</taxon>
    </lineage>
</organism>
<dbReference type="HOGENOM" id="CLU_096760_0_0_1"/>
<keyword evidence="1 4" id="KW-0808">Transferase</keyword>